<feature type="transmembrane region" description="Helical" evidence="5">
    <location>
        <begin position="56"/>
        <end position="77"/>
    </location>
</feature>
<evidence type="ECO:0000256" key="3">
    <source>
        <dbReference type="ARBA" id="ARBA00022989"/>
    </source>
</evidence>
<feature type="domain" description="Cation/H+ exchanger transmembrane" evidence="6">
    <location>
        <begin position="13"/>
        <end position="371"/>
    </location>
</feature>
<dbReference type="RefSeq" id="WP_219497782.1">
    <property type="nucleotide sequence ID" value="NZ_JAHXDN010000001.1"/>
</dbReference>
<comment type="subcellular location">
    <subcellularLocation>
        <location evidence="1">Membrane</location>
        <topology evidence="1">Multi-pass membrane protein</topology>
    </subcellularLocation>
</comment>
<sequence>MESHGLLITLGALFFAGLFADQIGRNSWIPRVTLLLLCGLLIGRSGLNIIPAEVTALYPVLSVLALTMVAFLLGGVLRGATLRRYGATILLISGAIVIITVLLVSVGLMLFGVPLELALLLAAIASATAPAATNDVIRQSGVKNDFTQTLSGIVAVDDVWGLIVFSLAVVVVAQMTGTTGVPVHLDALREISGSVLLGVVVGAPAAFLTGRVSDGEPLETEALGLVFLTAGCALWFDLSFLIAGLVAGAVIVNFATHHTRAFHEIEHIQWPFMVLFFLLAGATLDVQASTELGALGALFIGLRVISRFIGGWIGGGAAQISKSRRALFGWALLPQAGVAIGMALVAARQFPQWADQIMVLTVGSTVIFEIVGPIACLMAIRVSQKTAD</sequence>
<feature type="transmembrane region" description="Helical" evidence="5">
    <location>
        <begin position="292"/>
        <end position="314"/>
    </location>
</feature>
<dbReference type="EMBL" id="JAHXDN010000001">
    <property type="protein sequence ID" value="MBW4706278.1"/>
    <property type="molecule type" value="Genomic_DNA"/>
</dbReference>
<organism evidence="7 8">
    <name type="scientific">Roseobacter insulae</name>
    <dbReference type="NCBI Taxonomy" id="2859783"/>
    <lineage>
        <taxon>Bacteria</taxon>
        <taxon>Pseudomonadati</taxon>
        <taxon>Pseudomonadota</taxon>
        <taxon>Alphaproteobacteria</taxon>
        <taxon>Rhodobacterales</taxon>
        <taxon>Roseobacteraceae</taxon>
        <taxon>Roseobacter</taxon>
    </lineage>
</organism>
<keyword evidence="3 5" id="KW-1133">Transmembrane helix</keyword>
<feature type="transmembrane region" description="Helical" evidence="5">
    <location>
        <begin position="195"/>
        <end position="213"/>
    </location>
</feature>
<accession>A0A9X1FRI3</accession>
<dbReference type="PANTHER" id="PTHR43021">
    <property type="entry name" value="NA(+)/H(+) ANTIPORTER-RELATED"/>
    <property type="match status" value="1"/>
</dbReference>
<dbReference type="Proteomes" id="UP001138661">
    <property type="component" value="Unassembled WGS sequence"/>
</dbReference>
<keyword evidence="8" id="KW-1185">Reference proteome</keyword>
<evidence type="ECO:0000313" key="7">
    <source>
        <dbReference type="EMBL" id="MBW4706278.1"/>
    </source>
</evidence>
<dbReference type="GO" id="GO:0016020">
    <property type="term" value="C:membrane"/>
    <property type="evidence" value="ECO:0007669"/>
    <property type="project" value="UniProtKB-SubCell"/>
</dbReference>
<reference evidence="7" key="1">
    <citation type="submission" date="2021-07" db="EMBL/GenBank/DDBJ databases">
        <title>Roseobacter insulae sp. nov., isolated from a tidal flat.</title>
        <authorList>
            <person name="Park S."/>
            <person name="Yoon J.-H."/>
        </authorList>
    </citation>
    <scope>NUCLEOTIDE SEQUENCE</scope>
    <source>
        <strain evidence="7">YSTF-M11</strain>
    </source>
</reference>
<evidence type="ECO:0000256" key="4">
    <source>
        <dbReference type="ARBA" id="ARBA00023136"/>
    </source>
</evidence>
<evidence type="ECO:0000256" key="2">
    <source>
        <dbReference type="ARBA" id="ARBA00022692"/>
    </source>
</evidence>
<feature type="transmembrane region" description="Helical" evidence="5">
    <location>
        <begin position="233"/>
        <end position="256"/>
    </location>
</feature>
<dbReference type="GO" id="GO:0015297">
    <property type="term" value="F:antiporter activity"/>
    <property type="evidence" value="ECO:0007669"/>
    <property type="project" value="InterPro"/>
</dbReference>
<name>A0A9X1FRI3_9RHOB</name>
<feature type="transmembrane region" description="Helical" evidence="5">
    <location>
        <begin position="357"/>
        <end position="380"/>
    </location>
</feature>
<protein>
    <submittedName>
        <fullName evidence="7">Cation:proton antiporter</fullName>
    </submittedName>
</protein>
<proteinExistence type="predicted"/>
<dbReference type="AlphaFoldDB" id="A0A9X1FRI3"/>
<dbReference type="PANTHER" id="PTHR43021:SF2">
    <property type="entry name" value="CATION_H+ EXCHANGER DOMAIN-CONTAINING PROTEIN"/>
    <property type="match status" value="1"/>
</dbReference>
<evidence type="ECO:0000259" key="6">
    <source>
        <dbReference type="Pfam" id="PF00999"/>
    </source>
</evidence>
<dbReference type="InterPro" id="IPR006153">
    <property type="entry name" value="Cation/H_exchanger_TM"/>
</dbReference>
<gene>
    <name evidence="7" type="ORF">KX928_00600</name>
</gene>
<evidence type="ECO:0000256" key="1">
    <source>
        <dbReference type="ARBA" id="ARBA00004141"/>
    </source>
</evidence>
<evidence type="ECO:0000256" key="5">
    <source>
        <dbReference type="SAM" id="Phobius"/>
    </source>
</evidence>
<comment type="caution">
    <text evidence="7">The sequence shown here is derived from an EMBL/GenBank/DDBJ whole genome shotgun (WGS) entry which is preliminary data.</text>
</comment>
<feature type="transmembrane region" description="Helical" evidence="5">
    <location>
        <begin position="326"/>
        <end position="345"/>
    </location>
</feature>
<dbReference type="GO" id="GO:1902600">
    <property type="term" value="P:proton transmembrane transport"/>
    <property type="evidence" value="ECO:0007669"/>
    <property type="project" value="InterPro"/>
</dbReference>
<feature type="transmembrane region" description="Helical" evidence="5">
    <location>
        <begin position="268"/>
        <end position="286"/>
    </location>
</feature>
<keyword evidence="4 5" id="KW-0472">Membrane</keyword>
<dbReference type="Pfam" id="PF00999">
    <property type="entry name" value="Na_H_Exchanger"/>
    <property type="match status" value="1"/>
</dbReference>
<feature type="transmembrane region" description="Helical" evidence="5">
    <location>
        <begin position="159"/>
        <end position="183"/>
    </location>
</feature>
<feature type="transmembrane region" description="Helical" evidence="5">
    <location>
        <begin position="89"/>
        <end position="111"/>
    </location>
</feature>
<evidence type="ECO:0000313" key="8">
    <source>
        <dbReference type="Proteomes" id="UP001138661"/>
    </source>
</evidence>
<keyword evidence="2 5" id="KW-0812">Transmembrane</keyword>